<keyword evidence="1" id="KW-0812">Transmembrane</keyword>
<evidence type="ECO:0000313" key="3">
    <source>
        <dbReference type="Proteomes" id="UP001499895"/>
    </source>
</evidence>
<name>A0ABN1B173_9ACTN</name>
<gene>
    <name evidence="2" type="ORF">GCM10009544_55550</name>
</gene>
<keyword evidence="3" id="KW-1185">Reference proteome</keyword>
<feature type="transmembrane region" description="Helical" evidence="1">
    <location>
        <begin position="44"/>
        <end position="64"/>
    </location>
</feature>
<accession>A0ABN1B173</accession>
<keyword evidence="1" id="KW-0472">Membrane</keyword>
<evidence type="ECO:0000313" key="2">
    <source>
        <dbReference type="EMBL" id="GAA0487121.1"/>
    </source>
</evidence>
<dbReference type="Proteomes" id="UP001499895">
    <property type="component" value="Unassembled WGS sequence"/>
</dbReference>
<organism evidence="2 3">
    <name type="scientific">Streptomyces stramineus</name>
    <dbReference type="NCBI Taxonomy" id="173861"/>
    <lineage>
        <taxon>Bacteria</taxon>
        <taxon>Bacillati</taxon>
        <taxon>Actinomycetota</taxon>
        <taxon>Actinomycetes</taxon>
        <taxon>Kitasatosporales</taxon>
        <taxon>Streptomycetaceae</taxon>
        <taxon>Streptomyces</taxon>
    </lineage>
</organism>
<proteinExistence type="predicted"/>
<feature type="transmembrane region" description="Helical" evidence="1">
    <location>
        <begin position="70"/>
        <end position="88"/>
    </location>
</feature>
<keyword evidence="1" id="KW-1133">Transmembrane helix</keyword>
<comment type="caution">
    <text evidence="2">The sequence shown here is derived from an EMBL/GenBank/DDBJ whole genome shotgun (WGS) entry which is preliminary data.</text>
</comment>
<sequence>MDVLFVAPSLAIAVVILQGWLKFVSREPPNGKKHGLKMEDSVWWIDWIVTASIALVVLVLAASHDGRATATLQVGLGFGVLFLGYSVIPFFVRQICYNGNGKIKSWKHIAVLNFVGMGILLSSAAVGANVNGL</sequence>
<protein>
    <submittedName>
        <fullName evidence="2">Uncharacterized protein</fullName>
    </submittedName>
</protein>
<dbReference type="RefSeq" id="WP_344095870.1">
    <property type="nucleotide sequence ID" value="NZ_BAAAHB010000096.1"/>
</dbReference>
<feature type="transmembrane region" description="Helical" evidence="1">
    <location>
        <begin position="109"/>
        <end position="130"/>
    </location>
</feature>
<reference evidence="2 3" key="1">
    <citation type="journal article" date="2019" name="Int. J. Syst. Evol. Microbiol.">
        <title>The Global Catalogue of Microorganisms (GCM) 10K type strain sequencing project: providing services to taxonomists for standard genome sequencing and annotation.</title>
        <authorList>
            <consortium name="The Broad Institute Genomics Platform"/>
            <consortium name="The Broad Institute Genome Sequencing Center for Infectious Disease"/>
            <person name="Wu L."/>
            <person name="Ma J."/>
        </authorList>
    </citation>
    <scope>NUCLEOTIDE SEQUENCE [LARGE SCALE GENOMIC DNA]</scope>
    <source>
        <strain evidence="2 3">JCM 10649</strain>
    </source>
</reference>
<dbReference type="EMBL" id="BAAAHB010000096">
    <property type="protein sequence ID" value="GAA0487121.1"/>
    <property type="molecule type" value="Genomic_DNA"/>
</dbReference>
<evidence type="ECO:0000256" key="1">
    <source>
        <dbReference type="SAM" id="Phobius"/>
    </source>
</evidence>
<feature type="transmembrane region" description="Helical" evidence="1">
    <location>
        <begin position="6"/>
        <end position="24"/>
    </location>
</feature>